<proteinExistence type="predicted"/>
<reference evidence="1 2" key="2">
    <citation type="submission" date="2015-01" db="EMBL/GenBank/DDBJ databases">
        <title>Complete genome sequence of Pyrinomonas methylaliphatogenes type strain K22T.</title>
        <authorList>
            <person name="Lee K.C.Y."/>
            <person name="Power J.F."/>
            <person name="Dunfield P.F."/>
            <person name="Morgan X.C."/>
            <person name="Huttenhower C."/>
            <person name="Stott M.B."/>
        </authorList>
    </citation>
    <scope>NUCLEOTIDE SEQUENCE [LARGE SCALE GENOMIC DNA]</scope>
    <source>
        <strain evidence="1 2">K22</strain>
    </source>
</reference>
<evidence type="ECO:0000313" key="1">
    <source>
        <dbReference type="EMBL" id="CDM67056.1"/>
    </source>
</evidence>
<protein>
    <submittedName>
        <fullName evidence="1">Uncharacterized protein</fullName>
    </submittedName>
</protein>
<dbReference type="RefSeq" id="WP_041978630.1">
    <property type="nucleotide sequence ID" value="NZ_CBXV010000008.1"/>
</dbReference>
<sequence>MDATFRAIGLELPSKKDFNLLVERAGDQGEPTYLPCHGAVLHGRCWKLGEGLEVWTMLYESDDGEIFYADCRPGFRARYAHSISPWALTEYAEEGEALVHGYLYGTEVQVLFELQNFTEVSFEEFRADTLHVGLCGLAYRGRVGAKGCARWEQLEEYAPERATYENDWHVSGRVLAFRELRNPLSGRRLYWVHLDLEQLRLEILINRRSLRGELSIGAFLEADVWLQGHVLDRRALLSRYEGVDWSCSPTFFWQALRRRN</sequence>
<evidence type="ECO:0000313" key="2">
    <source>
        <dbReference type="Proteomes" id="UP000031518"/>
    </source>
</evidence>
<dbReference type="STRING" id="454194.PYK22_03105"/>
<dbReference type="InterPro" id="IPR024541">
    <property type="entry name" value="DUF3881"/>
</dbReference>
<accession>A0A0B6X154</accession>
<reference evidence="1 2" key="1">
    <citation type="submission" date="2013-12" db="EMBL/GenBank/DDBJ databases">
        <authorList>
            <person name="Stott M."/>
        </authorList>
    </citation>
    <scope>NUCLEOTIDE SEQUENCE [LARGE SCALE GENOMIC DNA]</scope>
    <source>
        <strain evidence="1 2">K22</strain>
    </source>
</reference>
<gene>
    <name evidence="1" type="ORF">PYK22_03105</name>
</gene>
<dbReference type="EMBL" id="CBXV010000008">
    <property type="protein sequence ID" value="CDM67056.1"/>
    <property type="molecule type" value="Genomic_DNA"/>
</dbReference>
<dbReference type="Pfam" id="PF12997">
    <property type="entry name" value="DUF3881"/>
    <property type="match status" value="1"/>
</dbReference>
<dbReference type="Proteomes" id="UP000031518">
    <property type="component" value="Unassembled WGS sequence"/>
</dbReference>
<name>A0A0B6X154_9BACT</name>
<organism evidence="1 2">
    <name type="scientific">Pyrinomonas methylaliphatogenes</name>
    <dbReference type="NCBI Taxonomy" id="454194"/>
    <lineage>
        <taxon>Bacteria</taxon>
        <taxon>Pseudomonadati</taxon>
        <taxon>Acidobacteriota</taxon>
        <taxon>Blastocatellia</taxon>
        <taxon>Blastocatellales</taxon>
        <taxon>Pyrinomonadaceae</taxon>
        <taxon>Pyrinomonas</taxon>
    </lineage>
</organism>
<dbReference type="AlphaFoldDB" id="A0A0B6X154"/>
<keyword evidence="2" id="KW-1185">Reference proteome</keyword>